<dbReference type="Gene3D" id="3.10.105.10">
    <property type="entry name" value="Dipeptide-binding Protein, Domain 3"/>
    <property type="match status" value="1"/>
</dbReference>
<sequence length="608" mass="68165">MKRNYLRRVGTAIGVSVRRVLASLRRYTSATIDHMLVAQLSGRRVPSLKQFTYLFRVLNAREWKQFAMLFFIALASGAWMSVQVWQRLFIRIPAAGGAYTEGIVGSPQYLNPLYAGSNEVDRDLTKLLFAGLVRFSAGGIPEPDLAEKVEVSEDAKIYTITLRENLTWSDGEPVTSEDVKFTLEAIQNPEYHSPLQQNFKEVTVETMDNRTVRLTLKDPSAPFIENLALGLIPSHLWANIEPKHALLTELNTKPISVGPYQFQSLNKDPGGAIRSYTFLERSQGVPHAPFIASLTIKFYSETADAVAALKNKIIDGLALVSRESLESVQTVRSSLAQYRLQIPQYTAIFFNTKENDILATRAVREALSFAIDRSQLLADALQGQGELINGPLLPGAIGYRANATSTPFDAPRAIATLEANGWALPEGGNVRHNATLKQDLQIRLTTLNVPELYRMAEMIQKQWQSIGVDTNLEIVDPARLTQDIIRPRAYQALLIGETTGIDPDPYPFWHSSGIGERGLNLSDFSNRDADKLLEDARKSTDLNKRDESYAAFQQLLIQERPAIFLLTPYYSYLVDKKVQGISLQGLTTPSDRFSHINEWYVETQWKLK</sequence>
<gene>
    <name evidence="6" type="ORF">A3I42_01895</name>
</gene>
<dbReference type="GO" id="GO:0015833">
    <property type="term" value="P:peptide transport"/>
    <property type="evidence" value="ECO:0007669"/>
    <property type="project" value="TreeGrafter"/>
</dbReference>
<evidence type="ECO:0000313" key="7">
    <source>
        <dbReference type="Proteomes" id="UP000178264"/>
    </source>
</evidence>
<name>A0A1F7VC11_9BACT</name>
<evidence type="ECO:0000256" key="2">
    <source>
        <dbReference type="ARBA" id="ARBA00022448"/>
    </source>
</evidence>
<dbReference type="SUPFAM" id="SSF53850">
    <property type="entry name" value="Periplasmic binding protein-like II"/>
    <property type="match status" value="1"/>
</dbReference>
<evidence type="ECO:0000259" key="5">
    <source>
        <dbReference type="Pfam" id="PF00496"/>
    </source>
</evidence>
<proteinExistence type="inferred from homology"/>
<dbReference type="InterPro" id="IPR030678">
    <property type="entry name" value="Peptide/Ni-bd"/>
</dbReference>
<evidence type="ECO:0000256" key="1">
    <source>
        <dbReference type="ARBA" id="ARBA00005695"/>
    </source>
</evidence>
<dbReference type="GO" id="GO:0042597">
    <property type="term" value="C:periplasmic space"/>
    <property type="evidence" value="ECO:0007669"/>
    <property type="project" value="UniProtKB-ARBA"/>
</dbReference>
<dbReference type="Proteomes" id="UP000178264">
    <property type="component" value="Unassembled WGS sequence"/>
</dbReference>
<dbReference type="PANTHER" id="PTHR30290:SF9">
    <property type="entry name" value="OLIGOPEPTIDE-BINDING PROTEIN APPA"/>
    <property type="match status" value="1"/>
</dbReference>
<dbReference type="GO" id="GO:1904680">
    <property type="term" value="F:peptide transmembrane transporter activity"/>
    <property type="evidence" value="ECO:0007669"/>
    <property type="project" value="TreeGrafter"/>
</dbReference>
<evidence type="ECO:0000313" key="6">
    <source>
        <dbReference type="EMBL" id="OGL87557.1"/>
    </source>
</evidence>
<evidence type="ECO:0000256" key="3">
    <source>
        <dbReference type="ARBA" id="ARBA00022729"/>
    </source>
</evidence>
<dbReference type="GO" id="GO:0043190">
    <property type="term" value="C:ATP-binding cassette (ABC) transporter complex"/>
    <property type="evidence" value="ECO:0007669"/>
    <property type="project" value="InterPro"/>
</dbReference>
<reference evidence="6 7" key="1">
    <citation type="journal article" date="2016" name="Nat. Commun.">
        <title>Thousands of microbial genomes shed light on interconnected biogeochemical processes in an aquifer system.</title>
        <authorList>
            <person name="Anantharaman K."/>
            <person name="Brown C.T."/>
            <person name="Hug L.A."/>
            <person name="Sharon I."/>
            <person name="Castelle C.J."/>
            <person name="Probst A.J."/>
            <person name="Thomas B.C."/>
            <person name="Singh A."/>
            <person name="Wilkins M.J."/>
            <person name="Karaoz U."/>
            <person name="Brodie E.L."/>
            <person name="Williams K.H."/>
            <person name="Hubbard S.S."/>
            <person name="Banfield J.F."/>
        </authorList>
    </citation>
    <scope>NUCLEOTIDE SEQUENCE [LARGE SCALE GENOMIC DNA]</scope>
</reference>
<dbReference type="InterPro" id="IPR000914">
    <property type="entry name" value="SBP_5_dom"/>
</dbReference>
<feature type="transmembrane region" description="Helical" evidence="4">
    <location>
        <begin position="66"/>
        <end position="85"/>
    </location>
</feature>
<keyword evidence="4" id="KW-0472">Membrane</keyword>
<dbReference type="AlphaFoldDB" id="A0A1F7VC11"/>
<protein>
    <recommendedName>
        <fullName evidence="5">Solute-binding protein family 5 domain-containing protein</fullName>
    </recommendedName>
</protein>
<comment type="caution">
    <text evidence="6">The sequence shown here is derived from an EMBL/GenBank/DDBJ whole genome shotgun (WGS) entry which is preliminary data.</text>
</comment>
<dbReference type="PANTHER" id="PTHR30290">
    <property type="entry name" value="PERIPLASMIC BINDING COMPONENT OF ABC TRANSPORTER"/>
    <property type="match status" value="1"/>
</dbReference>
<dbReference type="Pfam" id="PF00496">
    <property type="entry name" value="SBP_bac_5"/>
    <property type="match status" value="1"/>
</dbReference>
<dbReference type="Gene3D" id="3.90.76.10">
    <property type="entry name" value="Dipeptide-binding Protein, Domain 1"/>
    <property type="match status" value="1"/>
</dbReference>
<feature type="domain" description="Solute-binding protein family 5" evidence="5">
    <location>
        <begin position="141"/>
        <end position="510"/>
    </location>
</feature>
<keyword evidence="4" id="KW-1133">Transmembrane helix</keyword>
<keyword evidence="4" id="KW-0812">Transmembrane</keyword>
<keyword evidence="2" id="KW-0813">Transport</keyword>
<keyword evidence="3" id="KW-0732">Signal</keyword>
<accession>A0A1F7VC11</accession>
<organism evidence="6 7">
    <name type="scientific">Candidatus Uhrbacteria bacterium RIFCSPLOWO2_02_FULL_49_11</name>
    <dbReference type="NCBI Taxonomy" id="1802409"/>
    <lineage>
        <taxon>Bacteria</taxon>
        <taxon>Candidatus Uhriibacteriota</taxon>
    </lineage>
</organism>
<comment type="similarity">
    <text evidence="1">Belongs to the bacterial solute-binding protein 5 family.</text>
</comment>
<dbReference type="InterPro" id="IPR039424">
    <property type="entry name" value="SBP_5"/>
</dbReference>
<evidence type="ECO:0000256" key="4">
    <source>
        <dbReference type="SAM" id="Phobius"/>
    </source>
</evidence>
<dbReference type="EMBL" id="MGER01000075">
    <property type="protein sequence ID" value="OGL87557.1"/>
    <property type="molecule type" value="Genomic_DNA"/>
</dbReference>
<dbReference type="PIRSF" id="PIRSF002741">
    <property type="entry name" value="MppA"/>
    <property type="match status" value="1"/>
</dbReference>
<dbReference type="Gene3D" id="3.40.190.10">
    <property type="entry name" value="Periplasmic binding protein-like II"/>
    <property type="match status" value="1"/>
</dbReference>